<dbReference type="InterPro" id="IPR011990">
    <property type="entry name" value="TPR-like_helical_dom_sf"/>
</dbReference>
<accession>A0A1M6AIQ6</accession>
<protein>
    <submittedName>
        <fullName evidence="3">Poly acetylglucosamine porin (TC 1.B.55)</fullName>
    </submittedName>
</protein>
<keyword evidence="4" id="KW-1185">Reference proteome</keyword>
<dbReference type="InterPro" id="IPR023870">
    <property type="entry name" value="PGA_export_porin_PgaA"/>
</dbReference>
<reference evidence="3 4" key="1">
    <citation type="submission" date="2016-11" db="EMBL/GenBank/DDBJ databases">
        <authorList>
            <person name="Jaros S."/>
            <person name="Januszkiewicz K."/>
            <person name="Wedrychowicz H."/>
        </authorList>
    </citation>
    <scope>NUCLEOTIDE SEQUENCE [LARGE SCALE GENOMIC DNA]</scope>
    <source>
        <strain evidence="3 4">CGMCC 1.10190</strain>
    </source>
</reference>
<dbReference type="STRING" id="658167.SAMN04488135_12234"/>
<dbReference type="GO" id="GO:1901515">
    <property type="term" value="F:poly-beta-1,6-N-acetyl-D-glucosamine transmembrane transporter activity"/>
    <property type="evidence" value="ECO:0007669"/>
    <property type="project" value="InterPro"/>
</dbReference>
<gene>
    <name evidence="3" type="ORF">SAMN04488135_12234</name>
</gene>
<name>A0A1M6AIQ6_9BURK</name>
<dbReference type="SUPFAM" id="SSF48452">
    <property type="entry name" value="TPR-like"/>
    <property type="match status" value="2"/>
</dbReference>
<dbReference type="RefSeq" id="WP_073109687.1">
    <property type="nucleotide sequence ID" value="NZ_FQXE01000022.1"/>
</dbReference>
<dbReference type="OrthoDB" id="5405060at2"/>
<evidence type="ECO:0000313" key="3">
    <source>
        <dbReference type="EMBL" id="SHI36307.1"/>
    </source>
</evidence>
<dbReference type="Gene3D" id="1.25.40.10">
    <property type="entry name" value="Tetratricopeptide repeat domain"/>
    <property type="match status" value="2"/>
</dbReference>
<dbReference type="InterPro" id="IPR049003">
    <property type="entry name" value="PgaA_barrel"/>
</dbReference>
<evidence type="ECO:0000259" key="2">
    <source>
        <dbReference type="Pfam" id="PF21197"/>
    </source>
</evidence>
<feature type="signal peptide" evidence="1">
    <location>
        <begin position="1"/>
        <end position="22"/>
    </location>
</feature>
<dbReference type="NCBIfam" id="TIGR03939">
    <property type="entry name" value="PGA_TPR_OMP"/>
    <property type="match status" value="1"/>
</dbReference>
<dbReference type="Pfam" id="PF21197">
    <property type="entry name" value="PgaA_barrel"/>
    <property type="match status" value="1"/>
</dbReference>
<evidence type="ECO:0000256" key="1">
    <source>
        <dbReference type="SAM" id="SignalP"/>
    </source>
</evidence>
<dbReference type="EMBL" id="FQXE01000022">
    <property type="protein sequence ID" value="SHI36307.1"/>
    <property type="molecule type" value="Genomic_DNA"/>
</dbReference>
<sequence length="817" mass="91245">MKPAFQCLILVTMLLAANTASARVSRADYDALIRGARSGNYEPALAMLREHGAQHPGDLRAAYDHILIAGWAARPDEAIATYEALQPAPNRPPADVLKTMAQAYRDRQRWDDALTRYRQGRSRYPRQTSFVVGEIMVLTDAGRTDEAVRLGEEQVAEHPGDPDVRLALGYAYRGAHSPYAVLQEADQARTLAPTKPYVIREYVAALEHAGLPVAALAIARQHAGLMSDTQLRNLEADHAAELSRLADMPARQESERFVIADRALAEYERLIPAWEALGPEARNDLLRIRVDRLQALYTRMRMQDVVAGYEALQAEGIEIPRYALDDVAGAYLYLRQPETAAHLYRQVINDSASRLDSPGDRLSNETGLFYSLIESEQFDEATRVIEAARARQPTWRHIKGVAQKIPNDLHLYSEQTAALGLFYVDDTVAAQSRLEELVGQAPRNVGLRAALANVYRGRDRPRSSEAQLKMAEALEPRSVELEAGQGLTALDLQEWRQARSLALDLAARFPEEKSTDTLARRWDVHNKAELRVTGNGGIASDSPVSGSGDFGIDTVLYSAPLDYNWRVFGGGGYATGDFEEGRGNYRWLRTGLEWRGRDLTAELEVSTHNYGYGTKPGARATGAYEFDDHWQVGASAELRSRDTPLRALRSDISSNTLGAFVRWRANERREWTFSLSPARFSDGNDRLTAVISGRERLYTSPRLKADLQMSIAASRNSMENVPYFNPRADLEAVPTVNLTHILYRRYETVWEQSFLLGGGVYAQRGYSPGAIAALGYGMRYHFNDAADIGATLTGISRPYDGVRERELRILFEMNFRF</sequence>
<dbReference type="AlphaFoldDB" id="A0A1M6AIQ6"/>
<feature type="chain" id="PRO_5013268712" evidence="1">
    <location>
        <begin position="23"/>
        <end position="817"/>
    </location>
</feature>
<proteinExistence type="predicted"/>
<keyword evidence="1" id="KW-0732">Signal</keyword>
<evidence type="ECO:0000313" key="4">
    <source>
        <dbReference type="Proteomes" id="UP000184226"/>
    </source>
</evidence>
<dbReference type="Proteomes" id="UP000184226">
    <property type="component" value="Unassembled WGS sequence"/>
</dbReference>
<organism evidence="3 4">
    <name type="scientific">Pollutimonas bauzanensis</name>
    <dbReference type="NCBI Taxonomy" id="658167"/>
    <lineage>
        <taxon>Bacteria</taxon>
        <taxon>Pseudomonadati</taxon>
        <taxon>Pseudomonadota</taxon>
        <taxon>Betaproteobacteria</taxon>
        <taxon>Burkholderiales</taxon>
        <taxon>Alcaligenaceae</taxon>
        <taxon>Pollutimonas</taxon>
    </lineage>
</organism>
<feature type="domain" description="PgaA membrane beta barrel" evidence="2">
    <location>
        <begin position="524"/>
        <end position="817"/>
    </location>
</feature>